<dbReference type="InterPro" id="IPR003123">
    <property type="entry name" value="VPS9"/>
</dbReference>
<feature type="repeat" description="ANK" evidence="1">
    <location>
        <begin position="822"/>
        <end position="854"/>
    </location>
</feature>
<dbReference type="HOGENOM" id="CLU_010760_1_0_1"/>
<reference evidence="3" key="2">
    <citation type="submission" date="2007-04" db="EMBL/GenBank/DDBJ databases">
        <title>The genome of the human body louse.</title>
        <authorList>
            <consortium name="The Human Body Louse Genome Consortium"/>
            <person name="Kirkness E."/>
            <person name="Walenz B."/>
            <person name="Hass B."/>
            <person name="Bruggner R."/>
            <person name="Strausberg R."/>
        </authorList>
    </citation>
    <scope>NUCLEOTIDE SEQUENCE</scope>
    <source>
        <strain evidence="3">USDA</strain>
    </source>
</reference>
<accession>E0VNS2</accession>
<dbReference type="SUPFAM" id="SSF109993">
    <property type="entry name" value="VPS9 domain"/>
    <property type="match status" value="1"/>
</dbReference>
<dbReference type="SUPFAM" id="SSF48403">
    <property type="entry name" value="Ankyrin repeat"/>
    <property type="match status" value="2"/>
</dbReference>
<dbReference type="CTD" id="8231852"/>
<gene>
    <name evidence="4" type="primary">8231852</name>
    <name evidence="3" type="ORF">Phum_PHUM343920</name>
</gene>
<dbReference type="EMBL" id="DS235346">
    <property type="protein sequence ID" value="EEB15028.1"/>
    <property type="molecule type" value="Genomic_DNA"/>
</dbReference>
<dbReference type="SMART" id="SM00167">
    <property type="entry name" value="VPS9"/>
    <property type="match status" value="1"/>
</dbReference>
<dbReference type="GO" id="GO:0030133">
    <property type="term" value="C:transport vesicle"/>
    <property type="evidence" value="ECO:0007669"/>
    <property type="project" value="TreeGrafter"/>
</dbReference>
<dbReference type="SMART" id="SM00248">
    <property type="entry name" value="ANK"/>
    <property type="match status" value="7"/>
</dbReference>
<dbReference type="RefSeq" id="XP_002427766.1">
    <property type="nucleotide sequence ID" value="XM_002427721.1"/>
</dbReference>
<feature type="repeat" description="ANK" evidence="1">
    <location>
        <begin position="504"/>
        <end position="536"/>
    </location>
</feature>
<dbReference type="GO" id="GO:0043005">
    <property type="term" value="C:neuron projection"/>
    <property type="evidence" value="ECO:0007669"/>
    <property type="project" value="TreeGrafter"/>
</dbReference>
<proteinExistence type="predicted"/>
<dbReference type="CDD" id="cd22885">
    <property type="entry name" value="ANKRD27_zf1"/>
    <property type="match status" value="1"/>
</dbReference>
<feature type="repeat" description="ANK" evidence="1">
    <location>
        <begin position="576"/>
        <end position="608"/>
    </location>
</feature>
<feature type="domain" description="VPS9" evidence="2">
    <location>
        <begin position="245"/>
        <end position="380"/>
    </location>
</feature>
<dbReference type="GeneID" id="8231852"/>
<dbReference type="GO" id="GO:0005085">
    <property type="term" value="F:guanyl-nucleotide exchange factor activity"/>
    <property type="evidence" value="ECO:0007669"/>
    <property type="project" value="TreeGrafter"/>
</dbReference>
<dbReference type="InterPro" id="IPR002110">
    <property type="entry name" value="Ankyrin_rpt"/>
</dbReference>
<dbReference type="Gene3D" id="1.20.1050.80">
    <property type="entry name" value="VPS9 domain"/>
    <property type="match status" value="1"/>
</dbReference>
<dbReference type="EnsemblMetazoa" id="PHUM343920-RA">
    <property type="protein sequence ID" value="PHUM343920-PA"/>
    <property type="gene ID" value="PHUM343920"/>
</dbReference>
<evidence type="ECO:0000313" key="4">
    <source>
        <dbReference type="EnsemblMetazoa" id="PHUM343920-PA"/>
    </source>
</evidence>
<dbReference type="GO" id="GO:0045022">
    <property type="term" value="P:early endosome to late endosome transport"/>
    <property type="evidence" value="ECO:0007669"/>
    <property type="project" value="TreeGrafter"/>
</dbReference>
<dbReference type="PROSITE" id="PS50297">
    <property type="entry name" value="ANK_REP_REGION"/>
    <property type="match status" value="6"/>
</dbReference>
<dbReference type="GO" id="GO:0005886">
    <property type="term" value="C:plasma membrane"/>
    <property type="evidence" value="ECO:0007669"/>
    <property type="project" value="TreeGrafter"/>
</dbReference>
<sequence length="885" mass="101114">MDLDFAFDYDENLMENSFFVTLRKEYEELFLKVVAENCIICVPKTDSFPKCTLAFEDFLSHILVPTDELPESHFLSLCGVKVKISNRILTIDSETGRQSCIQILFQETFYTEEGLKYEVLCVGQPLDESIASDVEYFNGKVLKNFKDCLDFLWTETKTHETIENIDKEVDEFLKKFDKSQMITLQFIEESFNSLYKKCIQVLFKNPNIRKKYKNYSSKTLKIALETYLQQGTYKKIIRSIALCTSTDDAKLNKHIRNLSDLPFKDFKLDPIFFNNIPKARLELSKINGYFTVIDKLRCLKQTAVALSKFKNDKALLNADNLLQILTFLIIKSNLPNWNAQLKFLKLFYSSNNIFDESNYLIVSLEAAITYIQSGNFQESESKYKLKNNLEKNSIQYGKSTLSQEQALNEFFHFVTVGDLENVKDIIENGHKKVENSLNLKLCHPLCFCDKCRVLFNHFSEVLPSVTSADEKNLTALHIASMNNVPNVVEYLINKGGDCNAFDCEGRTPAHYAALKGHQNALLLLLHNNAHINAEDNSFNTPLHLCSNNGHDNCVKALIYFSEYSGVKLKVNSQNSKGDTPLHYASKWGFESIVRHLLEFGANPNILNRNKNSPLDYSYNDKILQLLKQKSQNFENTLKVNNRQLSSLKFKEQSYRDTQPNAIDTMKKIEKIFRAIEIGDVNLVCFYFGFDASDFVPSASDNITLLKNKERENYTRCHPLCACKKCTALIEETSREDKTISFSHKKTINLNTCNSDGYTALHVASKAGKIDLVKGFIKNGAGLNVQTSSKKWTPLMLAVQNQRLDVVKELLNTGCKIDVQDYKLNTALHYACRTGNSKLVKILLKYEPDTNLKNIDNKTPLQEAKDQLYLGIIQIFKGRPLIKSGD</sequence>
<keyword evidence="5" id="KW-1185">Reference proteome</keyword>
<organism>
    <name type="scientific">Pediculus humanus subsp. corporis</name>
    <name type="common">Body louse</name>
    <dbReference type="NCBI Taxonomy" id="121224"/>
    <lineage>
        <taxon>Eukaryota</taxon>
        <taxon>Metazoa</taxon>
        <taxon>Ecdysozoa</taxon>
        <taxon>Arthropoda</taxon>
        <taxon>Hexapoda</taxon>
        <taxon>Insecta</taxon>
        <taxon>Pterygota</taxon>
        <taxon>Neoptera</taxon>
        <taxon>Paraneoptera</taxon>
        <taxon>Psocodea</taxon>
        <taxon>Troctomorpha</taxon>
        <taxon>Phthiraptera</taxon>
        <taxon>Anoplura</taxon>
        <taxon>Pediculidae</taxon>
        <taxon>Pediculus</taxon>
    </lineage>
</organism>
<dbReference type="GO" id="GO:0048812">
    <property type="term" value="P:neuron projection morphogenesis"/>
    <property type="evidence" value="ECO:0007669"/>
    <property type="project" value="TreeGrafter"/>
</dbReference>
<dbReference type="VEuPathDB" id="VectorBase:PHUM343920"/>
<dbReference type="InterPro" id="IPR036770">
    <property type="entry name" value="Ankyrin_rpt-contain_sf"/>
</dbReference>
<evidence type="ECO:0000313" key="3">
    <source>
        <dbReference type="EMBL" id="EEB15028.1"/>
    </source>
</evidence>
<feature type="repeat" description="ANK" evidence="1">
    <location>
        <begin position="789"/>
        <end position="821"/>
    </location>
</feature>
<dbReference type="GO" id="GO:0000149">
    <property type="term" value="F:SNARE binding"/>
    <property type="evidence" value="ECO:0007669"/>
    <property type="project" value="TreeGrafter"/>
</dbReference>
<dbReference type="Proteomes" id="UP000009046">
    <property type="component" value="Unassembled WGS sequence"/>
</dbReference>
<feature type="repeat" description="ANK" evidence="1">
    <location>
        <begin position="755"/>
        <end position="787"/>
    </location>
</feature>
<dbReference type="PROSITE" id="PS50088">
    <property type="entry name" value="ANK_REPEAT"/>
    <property type="match status" value="6"/>
</dbReference>
<reference evidence="4" key="3">
    <citation type="submission" date="2021-02" db="UniProtKB">
        <authorList>
            <consortium name="EnsemblMetazoa"/>
        </authorList>
    </citation>
    <scope>IDENTIFICATION</scope>
    <source>
        <strain evidence="4">USDA</strain>
    </source>
</reference>
<dbReference type="PRINTS" id="PR01415">
    <property type="entry name" value="ANKYRIN"/>
</dbReference>
<reference evidence="3" key="1">
    <citation type="submission" date="2007-04" db="EMBL/GenBank/DDBJ databases">
        <title>Annotation of Pediculus humanus corporis strain USDA.</title>
        <authorList>
            <person name="Kirkness E."/>
            <person name="Hannick L."/>
            <person name="Hass B."/>
            <person name="Bruggner R."/>
            <person name="Lawson D."/>
            <person name="Bidwell S."/>
            <person name="Joardar V."/>
            <person name="Caler E."/>
            <person name="Walenz B."/>
            <person name="Inman J."/>
            <person name="Schobel S."/>
            <person name="Galinsky K."/>
            <person name="Amedeo P."/>
            <person name="Strausberg R."/>
        </authorList>
    </citation>
    <scope>NUCLEOTIDE SEQUENCE</scope>
    <source>
        <strain evidence="3">USDA</strain>
    </source>
</reference>
<dbReference type="GO" id="GO:0005770">
    <property type="term" value="C:late endosome"/>
    <property type="evidence" value="ECO:0007669"/>
    <property type="project" value="TreeGrafter"/>
</dbReference>
<dbReference type="OMA" id="WIVCVPR"/>
<dbReference type="EMBL" id="AAZO01004003">
    <property type="status" value="NOT_ANNOTATED_CDS"/>
    <property type="molecule type" value="Genomic_DNA"/>
</dbReference>
<feature type="repeat" description="ANK" evidence="1">
    <location>
        <begin position="471"/>
        <end position="503"/>
    </location>
</feature>
<dbReference type="GO" id="GO:0097422">
    <property type="term" value="C:tubular endosome"/>
    <property type="evidence" value="ECO:0007669"/>
    <property type="project" value="TreeGrafter"/>
</dbReference>
<evidence type="ECO:0000313" key="5">
    <source>
        <dbReference type="Proteomes" id="UP000009046"/>
    </source>
</evidence>
<dbReference type="PANTHER" id="PTHR24170:SF2">
    <property type="entry name" value="ANKYRIN REPEAT DOMAIN-CONTAINING PROTEIN 27"/>
    <property type="match status" value="1"/>
</dbReference>
<keyword evidence="1" id="KW-0040">ANK repeat</keyword>
<dbReference type="STRING" id="121224.E0VNS2"/>
<dbReference type="InterPro" id="IPR037191">
    <property type="entry name" value="VPS9_dom_sf"/>
</dbReference>
<dbReference type="eggNOG" id="KOG2319">
    <property type="taxonomic scope" value="Eukaryota"/>
</dbReference>
<dbReference type="Pfam" id="PF12796">
    <property type="entry name" value="Ank_2"/>
    <property type="match status" value="4"/>
</dbReference>
<dbReference type="InParanoid" id="E0VNS2"/>
<dbReference type="PROSITE" id="PS51205">
    <property type="entry name" value="VPS9"/>
    <property type="match status" value="1"/>
</dbReference>
<dbReference type="Gene3D" id="1.25.40.20">
    <property type="entry name" value="Ankyrin repeat-containing domain"/>
    <property type="match status" value="4"/>
</dbReference>
<dbReference type="GO" id="GO:0005769">
    <property type="term" value="C:early endosome"/>
    <property type="evidence" value="ECO:0007669"/>
    <property type="project" value="TreeGrafter"/>
</dbReference>
<name>E0VNS2_PEDHC</name>
<evidence type="ECO:0000259" key="2">
    <source>
        <dbReference type="PROSITE" id="PS51205"/>
    </source>
</evidence>
<dbReference type="PANTHER" id="PTHR24170">
    <property type="entry name" value="ANKYRIN REPEAT DOMAIN-CONTAINING PROTEIN 27"/>
    <property type="match status" value="1"/>
</dbReference>
<protein>
    <submittedName>
        <fullName evidence="3 4">Ankyrin repeat-containing protein, putative</fullName>
    </submittedName>
</protein>
<dbReference type="OrthoDB" id="411646at2759"/>
<evidence type="ECO:0000256" key="1">
    <source>
        <dbReference type="PROSITE-ProRule" id="PRU00023"/>
    </source>
</evidence>
<dbReference type="InterPro" id="IPR051248">
    <property type="entry name" value="UPF0507/Ank_repeat_27"/>
</dbReference>
<dbReference type="Pfam" id="PF02204">
    <property type="entry name" value="VPS9"/>
    <property type="match status" value="1"/>
</dbReference>
<dbReference type="AlphaFoldDB" id="E0VNS2"/>
<dbReference type="KEGG" id="phu:Phum_PHUM343920"/>